<dbReference type="InterPro" id="IPR007507">
    <property type="entry name" value="Glycos_transf_N"/>
</dbReference>
<dbReference type="SUPFAM" id="SSF53756">
    <property type="entry name" value="UDP-Glycosyltransferase/glycogen phosphorylase"/>
    <property type="match status" value="1"/>
</dbReference>
<dbReference type="Pfam" id="PF04413">
    <property type="entry name" value="Glycos_transf_N"/>
    <property type="match status" value="1"/>
</dbReference>
<comment type="pathway">
    <text evidence="1 7">Bacterial outer membrane biogenesis; LPS core biosynthesis.</text>
</comment>
<evidence type="ECO:0000313" key="9">
    <source>
        <dbReference type="EMBL" id="MCL1124416.1"/>
    </source>
</evidence>
<dbReference type="GO" id="GO:0043842">
    <property type="term" value="F:Kdo transferase activity"/>
    <property type="evidence" value="ECO:0007669"/>
    <property type="project" value="UniProtKB-EC"/>
</dbReference>
<evidence type="ECO:0000313" key="10">
    <source>
        <dbReference type="Proteomes" id="UP001203423"/>
    </source>
</evidence>
<feature type="transmembrane region" description="Helical" evidence="7">
    <location>
        <begin position="6"/>
        <end position="23"/>
    </location>
</feature>
<comment type="subcellular location">
    <subcellularLocation>
        <location evidence="7">Cell membrane</location>
    </subcellularLocation>
</comment>
<evidence type="ECO:0000256" key="1">
    <source>
        <dbReference type="ARBA" id="ARBA00004713"/>
    </source>
</evidence>
<reference evidence="9 10" key="1">
    <citation type="submission" date="2022-01" db="EMBL/GenBank/DDBJ databases">
        <title>Whole genome-based taxonomy of the Shewanellaceae.</title>
        <authorList>
            <person name="Martin-Rodriguez A.J."/>
        </authorList>
    </citation>
    <scope>NUCLEOTIDE SEQUENCE [LARGE SCALE GENOMIC DNA]</scope>
    <source>
        <strain evidence="9 10">DSM 17177</strain>
    </source>
</reference>
<dbReference type="NCBIfam" id="NF004388">
    <property type="entry name" value="PRK05749.1-4"/>
    <property type="match status" value="1"/>
</dbReference>
<keyword evidence="7" id="KW-0472">Membrane</keyword>
<sequence length="421" mass="47010">MARFLYSLLLYCLFPLVIVYLMVRSFKSKDYRKRWDERFGMKGLRQTDLLIHSVSMGETLAALPLIRQLQQDYPELSITVTTTSPTGSAEVIKGLGDTVQHCYLPFDFSVCIHRFLKQIKPQYLIIMETELWPNLVHFASKMNTKLMLANARLSEKSATQYRKRIKLTLPMLDKLDLIVTQSDLISERFVELGVEGRKVHVCGSLKFDLQIAAQQQKAADDLRQILTLEERFIWVAGSVHPGEFDDIINAHKQLLLVQPNALLIMVPRHPEQFNAAAAAIKTSQLDGIRRSMQAEVETKTQVLLGDTMGELLSFYGVADQAFVGGTLIENGGHNPLEPAALGLPVLLGPHYWDFAEIADLLNEAGALRFIDSAESLSAALIDYLSKGVNYQQASAAALEVVAQNKGALDKHLQLIKAIMSS</sequence>
<dbReference type="PANTHER" id="PTHR42755">
    <property type="entry name" value="3-DEOXY-MANNO-OCTULOSONATE CYTIDYLYLTRANSFERASE"/>
    <property type="match status" value="1"/>
</dbReference>
<comment type="catalytic activity">
    <reaction evidence="6 7">
        <text>lipid IVA (E. coli) + CMP-3-deoxy-beta-D-manno-octulosonate = alpha-Kdo-(2-&gt;6)-lipid IVA (E. coli) + CMP + H(+)</text>
        <dbReference type="Rhea" id="RHEA:28066"/>
        <dbReference type="ChEBI" id="CHEBI:15378"/>
        <dbReference type="ChEBI" id="CHEBI:58603"/>
        <dbReference type="ChEBI" id="CHEBI:60364"/>
        <dbReference type="ChEBI" id="CHEBI:60377"/>
        <dbReference type="ChEBI" id="CHEBI:85987"/>
        <dbReference type="EC" id="2.4.99.12"/>
    </reaction>
</comment>
<evidence type="ECO:0000256" key="2">
    <source>
        <dbReference type="ARBA" id="ARBA00012621"/>
    </source>
</evidence>
<evidence type="ECO:0000259" key="8">
    <source>
        <dbReference type="Pfam" id="PF04413"/>
    </source>
</evidence>
<keyword evidence="9" id="KW-0328">Glycosyltransferase</keyword>
<comment type="function">
    <text evidence="7">Involved in lipopolysaccharide (LPS) biosynthesis. Catalyzes the transfer of 3-deoxy-D-manno-octulosonate (Kdo) residue(s) from CMP-Kdo to lipid IV(A), the tetraacyldisaccharide-1,4'-bisphosphate precursor of lipid A.</text>
</comment>
<dbReference type="Gene3D" id="3.40.50.11720">
    <property type="entry name" value="3-Deoxy-D-manno-octulosonic-acid transferase, N-terminal domain"/>
    <property type="match status" value="1"/>
</dbReference>
<keyword evidence="4 7" id="KW-0808">Transferase</keyword>
<keyword evidence="10" id="KW-1185">Reference proteome</keyword>
<name>A0ABT0LB66_9GAMM</name>
<dbReference type="EC" id="2.4.99.12" evidence="2 7"/>
<dbReference type="InterPro" id="IPR039901">
    <property type="entry name" value="Kdotransferase"/>
</dbReference>
<dbReference type="InterPro" id="IPR038107">
    <property type="entry name" value="Glycos_transf_N_sf"/>
</dbReference>
<keyword evidence="7" id="KW-0448">Lipopolysaccharide biosynthesis</keyword>
<protein>
    <recommendedName>
        <fullName evidence="3 7">3-deoxy-D-manno-octulosonic acid transferase</fullName>
        <shortName evidence="7">Kdo transferase</shortName>
        <ecNumber evidence="2 7">2.4.99.12</ecNumber>
    </recommendedName>
    <alternativeName>
        <fullName evidence="5 7">Lipid IV(A) 3-deoxy-D-manno-octulosonic acid transferase</fullName>
    </alternativeName>
</protein>
<accession>A0ABT0LB66</accession>
<dbReference type="RefSeq" id="WP_248939694.1">
    <property type="nucleotide sequence ID" value="NZ_JAKIKS010000023.1"/>
</dbReference>
<dbReference type="Gene3D" id="3.40.50.2000">
    <property type="entry name" value="Glycogen Phosphorylase B"/>
    <property type="match status" value="1"/>
</dbReference>
<organism evidence="9 10">
    <name type="scientific">Shewanella surugensis</name>
    <dbReference type="NCBI Taxonomy" id="212020"/>
    <lineage>
        <taxon>Bacteria</taxon>
        <taxon>Pseudomonadati</taxon>
        <taxon>Pseudomonadota</taxon>
        <taxon>Gammaproteobacteria</taxon>
        <taxon>Alteromonadales</taxon>
        <taxon>Shewanellaceae</taxon>
        <taxon>Shewanella</taxon>
    </lineage>
</organism>
<evidence type="ECO:0000256" key="5">
    <source>
        <dbReference type="ARBA" id="ARBA00031445"/>
    </source>
</evidence>
<feature type="domain" description="3-deoxy-D-manno-octulosonic-acid transferase N-terminal" evidence="8">
    <location>
        <begin position="33"/>
        <end position="208"/>
    </location>
</feature>
<dbReference type="EMBL" id="JAKIKS010000023">
    <property type="protein sequence ID" value="MCL1124416.1"/>
    <property type="molecule type" value="Genomic_DNA"/>
</dbReference>
<evidence type="ECO:0000256" key="3">
    <source>
        <dbReference type="ARBA" id="ARBA00019077"/>
    </source>
</evidence>
<proteinExistence type="inferred from homology"/>
<dbReference type="PANTHER" id="PTHR42755:SF1">
    <property type="entry name" value="3-DEOXY-D-MANNO-OCTULOSONIC ACID TRANSFERASE, MITOCHONDRIAL-RELATED"/>
    <property type="match status" value="1"/>
</dbReference>
<evidence type="ECO:0000256" key="6">
    <source>
        <dbReference type="ARBA" id="ARBA00049183"/>
    </source>
</evidence>
<evidence type="ECO:0000256" key="7">
    <source>
        <dbReference type="RuleBase" id="RU365103"/>
    </source>
</evidence>
<keyword evidence="7" id="KW-1003">Cell membrane</keyword>
<gene>
    <name evidence="9" type="primary">waaA</name>
    <name evidence="9" type="ORF">L2764_07995</name>
</gene>
<evidence type="ECO:0000256" key="4">
    <source>
        <dbReference type="ARBA" id="ARBA00022679"/>
    </source>
</evidence>
<keyword evidence="7" id="KW-1133">Transmembrane helix</keyword>
<comment type="caution">
    <text evidence="9">The sequence shown here is derived from an EMBL/GenBank/DDBJ whole genome shotgun (WGS) entry which is preliminary data.</text>
</comment>
<comment type="similarity">
    <text evidence="7">Belongs to the glycosyltransferase group 1 family.</text>
</comment>
<dbReference type="Proteomes" id="UP001203423">
    <property type="component" value="Unassembled WGS sequence"/>
</dbReference>
<keyword evidence="7" id="KW-0812">Transmembrane</keyword>